<proteinExistence type="predicted"/>
<feature type="compositionally biased region" description="Basic and acidic residues" evidence="1">
    <location>
        <begin position="53"/>
        <end position="64"/>
    </location>
</feature>
<evidence type="ECO:0000313" key="3">
    <source>
        <dbReference type="Proteomes" id="UP001430804"/>
    </source>
</evidence>
<evidence type="ECO:0008006" key="4">
    <source>
        <dbReference type="Google" id="ProtNLM"/>
    </source>
</evidence>
<organism evidence="2 3">
    <name type="scientific">Pseudohoeflea coraliihabitans</name>
    <dbReference type="NCBI Taxonomy" id="2860393"/>
    <lineage>
        <taxon>Bacteria</taxon>
        <taxon>Pseudomonadati</taxon>
        <taxon>Pseudomonadota</taxon>
        <taxon>Alphaproteobacteria</taxon>
        <taxon>Hyphomicrobiales</taxon>
        <taxon>Rhizobiaceae</taxon>
        <taxon>Pseudohoeflea</taxon>
    </lineage>
</organism>
<reference evidence="2" key="1">
    <citation type="submission" date="2021-07" db="EMBL/GenBank/DDBJ databases">
        <title>Pseudohoeflea marina sp. nov. a polyhydroxyalcanoate-producing bacterium.</title>
        <authorList>
            <person name="Zheng W."/>
            <person name="Yu S."/>
            <person name="Huang Y."/>
        </authorList>
    </citation>
    <scope>NUCLEOTIDE SEQUENCE</scope>
    <source>
        <strain evidence="2">DP4N28-3</strain>
    </source>
</reference>
<gene>
    <name evidence="2" type="ORF">KY465_09090</name>
</gene>
<name>A0ABS6WN99_9HYPH</name>
<evidence type="ECO:0000256" key="1">
    <source>
        <dbReference type="SAM" id="MobiDB-lite"/>
    </source>
</evidence>
<protein>
    <recommendedName>
        <fullName evidence="4">DUF4169 family protein</fullName>
    </recommendedName>
</protein>
<feature type="region of interest" description="Disordered" evidence="1">
    <location>
        <begin position="24"/>
        <end position="64"/>
    </location>
</feature>
<sequence length="64" mass="7122">MTDDPKNDRQQRRAARLAAELRANLQRRKQQSRARREGLADETDGLPAADTTSGDHPHKPGDSS</sequence>
<dbReference type="EMBL" id="JAHWQX010000002">
    <property type="protein sequence ID" value="MBW3097434.1"/>
    <property type="molecule type" value="Genomic_DNA"/>
</dbReference>
<comment type="caution">
    <text evidence="2">The sequence shown here is derived from an EMBL/GenBank/DDBJ whole genome shotgun (WGS) entry which is preliminary data.</text>
</comment>
<accession>A0ABS6WN99</accession>
<keyword evidence="3" id="KW-1185">Reference proteome</keyword>
<dbReference type="Proteomes" id="UP001430804">
    <property type="component" value="Unassembled WGS sequence"/>
</dbReference>
<evidence type="ECO:0000313" key="2">
    <source>
        <dbReference type="EMBL" id="MBW3097434.1"/>
    </source>
</evidence>
<dbReference type="RefSeq" id="WP_219201346.1">
    <property type="nucleotide sequence ID" value="NZ_JAHWQX010000002.1"/>
</dbReference>